<proteinExistence type="predicted"/>
<protein>
    <submittedName>
        <fullName evidence="1">Uncharacterized protein</fullName>
    </submittedName>
</protein>
<dbReference type="AlphaFoldDB" id="A0A9J5YVM7"/>
<sequence length="76" mass="9100">MEEEVKSVRNIFTFTSFGAKLDKDLASSRKRVYNFKVQGQIYHDLPSLISNNDRPWYFQLYFYDTDHELANRMSVQ</sequence>
<dbReference type="OrthoDB" id="1930928at2759"/>
<name>A0A9J5YVM7_SOLCO</name>
<dbReference type="EMBL" id="JACXVP010000005">
    <property type="protein sequence ID" value="KAG5604787.1"/>
    <property type="molecule type" value="Genomic_DNA"/>
</dbReference>
<dbReference type="PANTHER" id="PTHR45786">
    <property type="entry name" value="DNA BINDING PROTEIN-LIKE"/>
    <property type="match status" value="1"/>
</dbReference>
<keyword evidence="2" id="KW-1185">Reference proteome</keyword>
<evidence type="ECO:0000313" key="2">
    <source>
        <dbReference type="Proteomes" id="UP000824120"/>
    </source>
</evidence>
<evidence type="ECO:0000313" key="1">
    <source>
        <dbReference type="EMBL" id="KAG5604787.1"/>
    </source>
</evidence>
<dbReference type="Proteomes" id="UP000824120">
    <property type="component" value="Chromosome 5"/>
</dbReference>
<reference evidence="1 2" key="1">
    <citation type="submission" date="2020-09" db="EMBL/GenBank/DDBJ databases">
        <title>De no assembly of potato wild relative species, Solanum commersonii.</title>
        <authorList>
            <person name="Cho K."/>
        </authorList>
    </citation>
    <scope>NUCLEOTIDE SEQUENCE [LARGE SCALE GENOMIC DNA]</scope>
    <source>
        <strain evidence="1">LZ3.2</strain>
        <tissue evidence="1">Leaf</tissue>
    </source>
</reference>
<organism evidence="1 2">
    <name type="scientific">Solanum commersonii</name>
    <name type="common">Commerson's wild potato</name>
    <name type="synonym">Commerson's nightshade</name>
    <dbReference type="NCBI Taxonomy" id="4109"/>
    <lineage>
        <taxon>Eukaryota</taxon>
        <taxon>Viridiplantae</taxon>
        <taxon>Streptophyta</taxon>
        <taxon>Embryophyta</taxon>
        <taxon>Tracheophyta</taxon>
        <taxon>Spermatophyta</taxon>
        <taxon>Magnoliopsida</taxon>
        <taxon>eudicotyledons</taxon>
        <taxon>Gunneridae</taxon>
        <taxon>Pentapetalae</taxon>
        <taxon>asterids</taxon>
        <taxon>lamiids</taxon>
        <taxon>Solanales</taxon>
        <taxon>Solanaceae</taxon>
        <taxon>Solanoideae</taxon>
        <taxon>Solaneae</taxon>
        <taxon>Solanum</taxon>
    </lineage>
</organism>
<dbReference type="PANTHER" id="PTHR45786:SF66">
    <property type="entry name" value="HOOK MOTIF PROTEIN, PUTATIVE-RELATED"/>
    <property type="match status" value="1"/>
</dbReference>
<accession>A0A9J5YVM7</accession>
<gene>
    <name evidence="1" type="ORF">H5410_026279</name>
</gene>
<comment type="caution">
    <text evidence="1">The sequence shown here is derived from an EMBL/GenBank/DDBJ whole genome shotgun (WGS) entry which is preliminary data.</text>
</comment>